<protein>
    <submittedName>
        <fullName evidence="2">Uncharacterized protein</fullName>
    </submittedName>
</protein>
<dbReference type="AlphaFoldDB" id="A0A200Q0U7"/>
<feature type="compositionally biased region" description="Basic and acidic residues" evidence="1">
    <location>
        <begin position="87"/>
        <end position="108"/>
    </location>
</feature>
<comment type="caution">
    <text evidence="2">The sequence shown here is derived from an EMBL/GenBank/DDBJ whole genome shotgun (WGS) entry which is preliminary data.</text>
</comment>
<evidence type="ECO:0000256" key="1">
    <source>
        <dbReference type="SAM" id="MobiDB-lite"/>
    </source>
</evidence>
<evidence type="ECO:0000313" key="3">
    <source>
        <dbReference type="Proteomes" id="UP000195402"/>
    </source>
</evidence>
<keyword evidence="3" id="KW-1185">Reference proteome</keyword>
<gene>
    <name evidence="2" type="ORF">BVC80_849g2</name>
</gene>
<feature type="compositionally biased region" description="Acidic residues" evidence="1">
    <location>
        <begin position="109"/>
        <end position="118"/>
    </location>
</feature>
<dbReference type="EMBL" id="MVGT01003406">
    <property type="protein sequence ID" value="OVA04078.1"/>
    <property type="molecule type" value="Genomic_DNA"/>
</dbReference>
<organism evidence="2 3">
    <name type="scientific">Macleaya cordata</name>
    <name type="common">Five-seeded plume-poppy</name>
    <name type="synonym">Bocconia cordata</name>
    <dbReference type="NCBI Taxonomy" id="56857"/>
    <lineage>
        <taxon>Eukaryota</taxon>
        <taxon>Viridiplantae</taxon>
        <taxon>Streptophyta</taxon>
        <taxon>Embryophyta</taxon>
        <taxon>Tracheophyta</taxon>
        <taxon>Spermatophyta</taxon>
        <taxon>Magnoliopsida</taxon>
        <taxon>Ranunculales</taxon>
        <taxon>Papaveraceae</taxon>
        <taxon>Papaveroideae</taxon>
        <taxon>Macleaya</taxon>
    </lineage>
</organism>
<name>A0A200Q0U7_MACCD</name>
<sequence>MSPTEIPRVGDSSSSVDLKRATTHVGQSYAATASALNVPKTPFFDVDALPTPECRAIRNVIEMNNEEKKDTDQAPIGRKKKSRKKKNIEESKIGEQSEEPRKEYHDIYESEIEGDVQDEGTSQQPNILRNNLGERNVDNNPFLPLTIINEDEENLLGEENSVQNDDDKVLDHSIVSKILEANPQPTTEVIQASPSSKGS</sequence>
<feature type="region of interest" description="Disordered" evidence="1">
    <location>
        <begin position="62"/>
        <end position="126"/>
    </location>
</feature>
<reference evidence="2 3" key="1">
    <citation type="journal article" date="2017" name="Mol. Plant">
        <title>The Genome of Medicinal Plant Macleaya cordata Provides New Insights into Benzylisoquinoline Alkaloids Metabolism.</title>
        <authorList>
            <person name="Liu X."/>
            <person name="Liu Y."/>
            <person name="Huang P."/>
            <person name="Ma Y."/>
            <person name="Qing Z."/>
            <person name="Tang Q."/>
            <person name="Cao H."/>
            <person name="Cheng P."/>
            <person name="Zheng Y."/>
            <person name="Yuan Z."/>
            <person name="Zhou Y."/>
            <person name="Liu J."/>
            <person name="Tang Z."/>
            <person name="Zhuo Y."/>
            <person name="Zhang Y."/>
            <person name="Yu L."/>
            <person name="Huang J."/>
            <person name="Yang P."/>
            <person name="Peng Q."/>
            <person name="Zhang J."/>
            <person name="Jiang W."/>
            <person name="Zhang Z."/>
            <person name="Lin K."/>
            <person name="Ro D.K."/>
            <person name="Chen X."/>
            <person name="Xiong X."/>
            <person name="Shang Y."/>
            <person name="Huang S."/>
            <person name="Zeng J."/>
        </authorList>
    </citation>
    <scope>NUCLEOTIDE SEQUENCE [LARGE SCALE GENOMIC DNA]</scope>
    <source>
        <strain evidence="3">cv. BLH2017</strain>
        <tissue evidence="2">Root</tissue>
    </source>
</reference>
<accession>A0A200Q0U7</accession>
<dbReference type="InParanoid" id="A0A200Q0U7"/>
<feature type="compositionally biased region" description="Basic residues" evidence="1">
    <location>
        <begin position="77"/>
        <end position="86"/>
    </location>
</feature>
<dbReference type="Proteomes" id="UP000195402">
    <property type="component" value="Unassembled WGS sequence"/>
</dbReference>
<proteinExistence type="predicted"/>
<evidence type="ECO:0000313" key="2">
    <source>
        <dbReference type="EMBL" id="OVA04078.1"/>
    </source>
</evidence>